<reference evidence="7" key="1">
    <citation type="journal article" date="2019" name="Int. J. Syst. Evol. Microbiol.">
        <title>The Global Catalogue of Microorganisms (GCM) 10K type strain sequencing project: providing services to taxonomists for standard genome sequencing and annotation.</title>
        <authorList>
            <consortium name="The Broad Institute Genomics Platform"/>
            <consortium name="The Broad Institute Genome Sequencing Center for Infectious Disease"/>
            <person name="Wu L."/>
            <person name="Ma J."/>
        </authorList>
    </citation>
    <scope>NUCLEOTIDE SEQUENCE [LARGE SCALE GENOMIC DNA]</scope>
    <source>
        <strain evidence="7">KCTC 52039</strain>
    </source>
</reference>
<dbReference type="PROSITE" id="PS50956">
    <property type="entry name" value="HTH_ASNC_2"/>
    <property type="match status" value="1"/>
</dbReference>
<comment type="caution">
    <text evidence="6">The sequence shown here is derived from an EMBL/GenBank/DDBJ whole genome shotgun (WGS) entry which is preliminary data.</text>
</comment>
<dbReference type="RefSeq" id="WP_380071018.1">
    <property type="nucleotide sequence ID" value="NZ_JBHRTO010000001.1"/>
</dbReference>
<dbReference type="InterPro" id="IPR036390">
    <property type="entry name" value="WH_DNA-bd_sf"/>
</dbReference>
<dbReference type="InterPro" id="IPR000485">
    <property type="entry name" value="AsnC-type_HTH_dom"/>
</dbReference>
<sequence length="153" mass="17240">MPIDRADLDRFDHAILRELSMDGRISATELGRRIGLSKSPTQARMKRLEDGGVITGYRANLDPIRMGQAHVAFVEVRLSDTREAALQAFNKAVLAVPEVEQAHMIASRFDYLLKVRTTDIQDYRRVLAERISALPYVASTSTYVAMEAVKELY</sequence>
<keyword evidence="2" id="KW-0238">DNA-binding</keyword>
<dbReference type="PANTHER" id="PTHR30154:SF0">
    <property type="entry name" value="LEUCINE-RESPONSIVE REGULATORY PROTEIN"/>
    <property type="match status" value="1"/>
</dbReference>
<name>A0ABV7IV95_9RHOB</name>
<dbReference type="SUPFAM" id="SSF54909">
    <property type="entry name" value="Dimeric alpha+beta barrel"/>
    <property type="match status" value="1"/>
</dbReference>
<organism evidence="6 7">
    <name type="scientific">Cypionkella sinensis</name>
    <dbReference type="NCBI Taxonomy" id="1756043"/>
    <lineage>
        <taxon>Bacteria</taxon>
        <taxon>Pseudomonadati</taxon>
        <taxon>Pseudomonadota</taxon>
        <taxon>Alphaproteobacteria</taxon>
        <taxon>Rhodobacterales</taxon>
        <taxon>Paracoccaceae</taxon>
        <taxon>Cypionkella</taxon>
    </lineage>
</organism>
<dbReference type="PANTHER" id="PTHR30154">
    <property type="entry name" value="LEUCINE-RESPONSIVE REGULATORY PROTEIN"/>
    <property type="match status" value="1"/>
</dbReference>
<evidence type="ECO:0000256" key="2">
    <source>
        <dbReference type="ARBA" id="ARBA00023125"/>
    </source>
</evidence>
<evidence type="ECO:0000256" key="1">
    <source>
        <dbReference type="ARBA" id="ARBA00023015"/>
    </source>
</evidence>
<accession>A0ABV7IV95</accession>
<dbReference type="Pfam" id="PF13404">
    <property type="entry name" value="HTH_AsnC-type"/>
    <property type="match status" value="1"/>
</dbReference>
<feature type="domain" description="HTH asnC-type" evidence="5">
    <location>
        <begin position="8"/>
        <end position="69"/>
    </location>
</feature>
<gene>
    <name evidence="6" type="ORF">ACFOGH_00065</name>
</gene>
<dbReference type="EMBL" id="JBHRTO010000001">
    <property type="protein sequence ID" value="MFC3179370.1"/>
    <property type="molecule type" value="Genomic_DNA"/>
</dbReference>
<dbReference type="SMART" id="SM00344">
    <property type="entry name" value="HTH_ASNC"/>
    <property type="match status" value="1"/>
</dbReference>
<evidence type="ECO:0000256" key="4">
    <source>
        <dbReference type="ARBA" id="ARBA00023163"/>
    </source>
</evidence>
<evidence type="ECO:0000256" key="3">
    <source>
        <dbReference type="ARBA" id="ARBA00023159"/>
    </source>
</evidence>
<protein>
    <submittedName>
        <fullName evidence="6">Lrp/AsnC family transcriptional regulator</fullName>
    </submittedName>
</protein>
<evidence type="ECO:0000313" key="7">
    <source>
        <dbReference type="Proteomes" id="UP001595547"/>
    </source>
</evidence>
<dbReference type="PRINTS" id="PR00033">
    <property type="entry name" value="HTHASNC"/>
</dbReference>
<dbReference type="InterPro" id="IPR019887">
    <property type="entry name" value="Tscrpt_reg_AsnC/Lrp_C"/>
</dbReference>
<dbReference type="InterPro" id="IPR011991">
    <property type="entry name" value="ArsR-like_HTH"/>
</dbReference>
<proteinExistence type="predicted"/>
<keyword evidence="1" id="KW-0805">Transcription regulation</keyword>
<dbReference type="Gene3D" id="3.30.70.920">
    <property type="match status" value="1"/>
</dbReference>
<dbReference type="Pfam" id="PF01037">
    <property type="entry name" value="AsnC_trans_reg"/>
    <property type="match status" value="1"/>
</dbReference>
<evidence type="ECO:0000313" key="6">
    <source>
        <dbReference type="EMBL" id="MFC3179370.1"/>
    </source>
</evidence>
<keyword evidence="3" id="KW-0010">Activator</keyword>
<dbReference type="InterPro" id="IPR036388">
    <property type="entry name" value="WH-like_DNA-bd_sf"/>
</dbReference>
<dbReference type="Gene3D" id="1.10.10.10">
    <property type="entry name" value="Winged helix-like DNA-binding domain superfamily/Winged helix DNA-binding domain"/>
    <property type="match status" value="1"/>
</dbReference>
<dbReference type="SUPFAM" id="SSF46785">
    <property type="entry name" value="Winged helix' DNA-binding domain"/>
    <property type="match status" value="1"/>
</dbReference>
<evidence type="ECO:0000259" key="5">
    <source>
        <dbReference type="PROSITE" id="PS50956"/>
    </source>
</evidence>
<keyword evidence="7" id="KW-1185">Reference proteome</keyword>
<dbReference type="Proteomes" id="UP001595547">
    <property type="component" value="Unassembled WGS sequence"/>
</dbReference>
<dbReference type="InterPro" id="IPR011008">
    <property type="entry name" value="Dimeric_a/b-barrel"/>
</dbReference>
<dbReference type="InterPro" id="IPR019888">
    <property type="entry name" value="Tscrpt_reg_AsnC-like"/>
</dbReference>
<keyword evidence="4" id="KW-0804">Transcription</keyword>
<dbReference type="CDD" id="cd00090">
    <property type="entry name" value="HTH_ARSR"/>
    <property type="match status" value="1"/>
</dbReference>